<dbReference type="GO" id="GO:0016020">
    <property type="term" value="C:membrane"/>
    <property type="evidence" value="ECO:0007669"/>
    <property type="project" value="InterPro"/>
</dbReference>
<reference evidence="4 5" key="2">
    <citation type="submission" date="2016-08" db="EMBL/GenBank/DDBJ databases">
        <title>Orenia metallireducens sp. nov. strain Z6, a Novel Metal-reducing Firmicute from the Deep Subsurface.</title>
        <authorList>
            <person name="Maxim B.I."/>
            <person name="Kenneth K."/>
            <person name="Flynn T.M."/>
            <person name="Oloughlin E.J."/>
            <person name="Locke R.A."/>
            <person name="Weber J.R."/>
            <person name="Egan S.M."/>
            <person name="Mackie R.I."/>
            <person name="Cann I.K."/>
        </authorList>
    </citation>
    <scope>NUCLEOTIDE SEQUENCE [LARGE SCALE GENOMIC DNA]</scope>
    <source>
        <strain evidence="4 5">Z6</strain>
    </source>
</reference>
<accession>A0A1C0AB19</accession>
<evidence type="ECO:0000256" key="1">
    <source>
        <dbReference type="ARBA" id="ARBA00005278"/>
    </source>
</evidence>
<dbReference type="PANTHER" id="PTHR22550">
    <property type="entry name" value="SPORE GERMINATION PROTEIN"/>
    <property type="match status" value="1"/>
</dbReference>
<dbReference type="PANTHER" id="PTHR22550:SF5">
    <property type="entry name" value="LEUCINE ZIPPER PROTEIN 4"/>
    <property type="match status" value="1"/>
</dbReference>
<gene>
    <name evidence="4" type="ORF">U472_03200</name>
</gene>
<reference evidence="5" key="1">
    <citation type="submission" date="2016-07" db="EMBL/GenBank/DDBJ databases">
        <authorList>
            <person name="Florea S."/>
            <person name="Webb J.S."/>
            <person name="Jaromczyk J."/>
            <person name="Schardl C.L."/>
        </authorList>
    </citation>
    <scope>NUCLEOTIDE SEQUENCE [LARGE SCALE GENOMIC DNA]</scope>
    <source>
        <strain evidence="5">Z6</strain>
    </source>
</reference>
<dbReference type="InterPro" id="IPR004995">
    <property type="entry name" value="Spore_Ger"/>
</dbReference>
<comment type="caution">
    <text evidence="4">The sequence shown here is derived from an EMBL/GenBank/DDBJ whole genome shotgun (WGS) entry which is preliminary data.</text>
</comment>
<feature type="transmembrane region" description="Helical" evidence="3">
    <location>
        <begin position="314"/>
        <end position="335"/>
    </location>
</feature>
<dbReference type="GO" id="GO:0009847">
    <property type="term" value="P:spore germination"/>
    <property type="evidence" value="ECO:0007669"/>
    <property type="project" value="InterPro"/>
</dbReference>
<dbReference type="Pfam" id="PF03323">
    <property type="entry name" value="GerA"/>
    <property type="match status" value="1"/>
</dbReference>
<dbReference type="InterPro" id="IPR050768">
    <property type="entry name" value="UPF0353/GerABKA_families"/>
</dbReference>
<dbReference type="OrthoDB" id="9772630at2"/>
<organism evidence="4 5">
    <name type="scientific">Orenia metallireducens</name>
    <dbReference type="NCBI Taxonomy" id="1413210"/>
    <lineage>
        <taxon>Bacteria</taxon>
        <taxon>Bacillati</taxon>
        <taxon>Bacillota</taxon>
        <taxon>Clostridia</taxon>
        <taxon>Halanaerobiales</taxon>
        <taxon>Halobacteroidaceae</taxon>
        <taxon>Orenia</taxon>
    </lineage>
</organism>
<protein>
    <recommendedName>
        <fullName evidence="6">Spore germination protein KA</fullName>
    </recommendedName>
</protein>
<dbReference type="RefSeq" id="WP_068715454.1">
    <property type="nucleotide sequence ID" value="NZ_LWDV01000007.1"/>
</dbReference>
<feature type="transmembrane region" description="Helical" evidence="3">
    <location>
        <begin position="436"/>
        <end position="459"/>
    </location>
</feature>
<keyword evidence="2 3" id="KW-0472">Membrane</keyword>
<name>A0A1C0AB19_9FIRM</name>
<dbReference type="PIRSF" id="PIRSF005690">
    <property type="entry name" value="GerBA"/>
    <property type="match status" value="1"/>
</dbReference>
<evidence type="ECO:0000256" key="2">
    <source>
        <dbReference type="ARBA" id="ARBA00023136"/>
    </source>
</evidence>
<keyword evidence="3" id="KW-0812">Transmembrane</keyword>
<dbReference type="Proteomes" id="UP000093514">
    <property type="component" value="Unassembled WGS sequence"/>
</dbReference>
<dbReference type="EMBL" id="LWDV01000007">
    <property type="protein sequence ID" value="OCL27575.1"/>
    <property type="molecule type" value="Genomic_DNA"/>
</dbReference>
<proteinExistence type="inferred from homology"/>
<evidence type="ECO:0008006" key="6">
    <source>
        <dbReference type="Google" id="ProtNLM"/>
    </source>
</evidence>
<keyword evidence="5" id="KW-1185">Reference proteome</keyword>
<evidence type="ECO:0000313" key="4">
    <source>
        <dbReference type="EMBL" id="OCL27575.1"/>
    </source>
</evidence>
<dbReference type="AlphaFoldDB" id="A0A1C0AB19"/>
<evidence type="ECO:0000313" key="5">
    <source>
        <dbReference type="Proteomes" id="UP000093514"/>
    </source>
</evidence>
<evidence type="ECO:0000256" key="3">
    <source>
        <dbReference type="SAM" id="Phobius"/>
    </source>
</evidence>
<sequence>MISFLLDKLKPSKNKKQNNLNSQLTEKKVSKNLNVNLEIIRNTFGESNDIVIHKFNISNEYETQAAIIYIDGLVNKDMILESVLKPLVTNYENKDELPTNIKTIESKLICSLDSIHLSLLNEIIDETLNGNTILIVDGLDQALSISSQGCENRGVQEPKIEVNVRGPREGFSELLSLNMSLIRRKIKSPKLTFKNFKVGRVTKTNVSIAYIKDIAENSLVEEVEGRISGIKTDSILESGYIEQLIEDAPKSLFPTIANTERPDVVAAKLLEGKVAIITEGTPFVLTVPMLFVENFQKAEDYYSRAFLSSLIINLRFIGFALSLLIPAIYVAFTSFHQEAIPTPLLISMAISKEGVPFPAVVEALLMITTFEILREAGIRLPRPIGQAVSIVGALVIGEAAVSAGLVSAPMVIVVAFTAITSFMITPLYDVLSILRILFILSSSFMGIVGISASLLIVLIHLASLRSFGIPYLFPLAPVELKDLKEIFIRTPIKSKDNYSYYNSSDKKKQGDLDD</sequence>
<keyword evidence="3" id="KW-1133">Transmembrane helix</keyword>
<comment type="similarity">
    <text evidence="1">Belongs to the GerABKA family.</text>
</comment>
<feature type="transmembrane region" description="Helical" evidence="3">
    <location>
        <begin position="394"/>
        <end position="424"/>
    </location>
</feature>